<organism evidence="2">
    <name type="scientific">Candidatus Methanogaster sp. ANME-2c ERB4</name>
    <dbReference type="NCBI Taxonomy" id="2759911"/>
    <lineage>
        <taxon>Archaea</taxon>
        <taxon>Methanobacteriati</taxon>
        <taxon>Methanobacteriota</taxon>
        <taxon>Stenosarchaea group</taxon>
        <taxon>Methanomicrobia</taxon>
        <taxon>Methanosarcinales</taxon>
        <taxon>ANME-2 cluster</taxon>
        <taxon>Candidatus Methanogasteraceae</taxon>
        <taxon>Candidatus Methanogaster</taxon>
    </lineage>
</organism>
<dbReference type="EMBL" id="MT630759">
    <property type="protein sequence ID" value="QNO42732.1"/>
    <property type="molecule type" value="Genomic_DNA"/>
</dbReference>
<name>A0A7G9Y3Z8_9EURY</name>
<dbReference type="EMBL" id="MT630671">
    <property type="protein sequence ID" value="QNO41809.1"/>
    <property type="molecule type" value="Genomic_DNA"/>
</dbReference>
<reference evidence="2" key="1">
    <citation type="submission" date="2020-06" db="EMBL/GenBank/DDBJ databases">
        <title>Unique genomic features of the anaerobic methanotrophic archaea.</title>
        <authorList>
            <person name="Chadwick G.L."/>
            <person name="Skennerton C.T."/>
            <person name="Laso-Perez R."/>
            <person name="Leu A.O."/>
            <person name="Speth D.R."/>
            <person name="Yu H."/>
            <person name="Morgan-Lang C."/>
            <person name="Hatzenpichler R."/>
            <person name="Goudeau D."/>
            <person name="Malmstrom R."/>
            <person name="Brazelton W.J."/>
            <person name="Woyke T."/>
            <person name="Hallam S.J."/>
            <person name="Tyson G.W."/>
            <person name="Wegener G."/>
            <person name="Boetius A."/>
            <person name="Orphan V."/>
        </authorList>
    </citation>
    <scope>NUCLEOTIDE SEQUENCE</scope>
</reference>
<sequence>MNRTRIKIGLTAIPTLPIPVSQVLADEDGAKDIIRLIKDEIGFSQVTAPVFMRPDLMET</sequence>
<evidence type="ECO:0000313" key="1">
    <source>
        <dbReference type="EMBL" id="QNO41809.1"/>
    </source>
</evidence>
<evidence type="ECO:0000313" key="2">
    <source>
        <dbReference type="EMBL" id="QNO42732.1"/>
    </source>
</evidence>
<proteinExistence type="predicted"/>
<accession>A0A7G9Y3Z8</accession>
<gene>
    <name evidence="2" type="ORF">APGODIHH_00021</name>
    <name evidence="1" type="ORF">EABBNKNM_00024</name>
</gene>
<dbReference type="AlphaFoldDB" id="A0A7G9Y3Z8"/>
<protein>
    <submittedName>
        <fullName evidence="2">Uncharacterized protein</fullName>
    </submittedName>
</protein>